<reference evidence="4" key="1">
    <citation type="journal article" date="2019" name="bioRxiv">
        <title>The Genome of the Zebra Mussel, Dreissena polymorpha: A Resource for Invasive Species Research.</title>
        <authorList>
            <person name="McCartney M.A."/>
            <person name="Auch B."/>
            <person name="Kono T."/>
            <person name="Mallez S."/>
            <person name="Zhang Y."/>
            <person name="Obille A."/>
            <person name="Becker A."/>
            <person name="Abrahante J.E."/>
            <person name="Garbe J."/>
            <person name="Badalamenti J.P."/>
            <person name="Herman A."/>
            <person name="Mangelson H."/>
            <person name="Liachko I."/>
            <person name="Sullivan S."/>
            <person name="Sone E.D."/>
            <person name="Koren S."/>
            <person name="Silverstein K.A.T."/>
            <person name="Beckman K.B."/>
            <person name="Gohl D.M."/>
        </authorList>
    </citation>
    <scope>NUCLEOTIDE SEQUENCE</scope>
    <source>
        <strain evidence="4">Duluth1</strain>
        <tissue evidence="4">Whole animal</tissue>
    </source>
</reference>
<gene>
    <name evidence="4" type="ORF">DPMN_178374</name>
</gene>
<dbReference type="GO" id="GO:0000209">
    <property type="term" value="P:protein polyubiquitination"/>
    <property type="evidence" value="ECO:0007669"/>
    <property type="project" value="TreeGrafter"/>
</dbReference>
<dbReference type="InterPro" id="IPR001258">
    <property type="entry name" value="NHL_repeat"/>
</dbReference>
<sequence>MEVSYNETLQEIRDMRDKLNAYLDELENATLKELDKIRTRFQTSLKKDVDICSRLKDELQELGEAVQGLCDKSKKEMEFIAGWKCLDKIQECETYLKESPVKIPSSMNFKANIDIEQYLSKMSGLGSIEVMNPNQVLKVKRKSEYNIQISSDTNLPCFITGICILPSGHVIVVDYKNKRVKLFDQQYNVVSHCDVSGDLLDICLITSSSVAVTVDSDVQFISVRKGQLINERRIRLPHGAAGIAHHHETLFVTSVSSLYHYTLTGTLIKKLYEDKGGGITVCRCAVCPAGDMIYVTNNSQHKLITLAMDGTLISTFTDPELRHPYCVHVTWAGHVLVCGNTSNAVIQVDREGKKKLATLLSQNDGLSSPTSVCVNKNVDQITVGLYNKNQIIVLELK</sequence>
<feature type="repeat" description="NHL" evidence="2">
    <location>
        <begin position="157"/>
        <end position="186"/>
    </location>
</feature>
<dbReference type="Pfam" id="PF01436">
    <property type="entry name" value="NHL"/>
    <property type="match status" value="1"/>
</dbReference>
<dbReference type="SUPFAM" id="SSF101898">
    <property type="entry name" value="NHL repeat"/>
    <property type="match status" value="1"/>
</dbReference>
<dbReference type="PANTHER" id="PTHR24104">
    <property type="entry name" value="E3 UBIQUITIN-PROTEIN LIGASE NHLRC1-RELATED"/>
    <property type="match status" value="1"/>
</dbReference>
<keyword evidence="1" id="KW-0677">Repeat</keyword>
<reference evidence="4" key="2">
    <citation type="submission" date="2020-11" db="EMBL/GenBank/DDBJ databases">
        <authorList>
            <person name="McCartney M.A."/>
            <person name="Auch B."/>
            <person name="Kono T."/>
            <person name="Mallez S."/>
            <person name="Becker A."/>
            <person name="Gohl D.M."/>
            <person name="Silverstein K.A.T."/>
            <person name="Koren S."/>
            <person name="Bechman K.B."/>
            <person name="Herman A."/>
            <person name="Abrahante J.E."/>
            <person name="Garbe J."/>
        </authorList>
    </citation>
    <scope>NUCLEOTIDE SEQUENCE</scope>
    <source>
        <strain evidence="4">Duluth1</strain>
        <tissue evidence="4">Whole animal</tissue>
    </source>
</reference>
<evidence type="ECO:0000313" key="5">
    <source>
        <dbReference type="Proteomes" id="UP000828390"/>
    </source>
</evidence>
<dbReference type="EMBL" id="JAIWYP010000009">
    <property type="protein sequence ID" value="KAH3776940.1"/>
    <property type="molecule type" value="Genomic_DNA"/>
</dbReference>
<dbReference type="Gene3D" id="2.120.10.30">
    <property type="entry name" value="TolB, C-terminal domain"/>
    <property type="match status" value="2"/>
</dbReference>
<dbReference type="Proteomes" id="UP000828390">
    <property type="component" value="Unassembled WGS sequence"/>
</dbReference>
<name>A0A9D4EEX2_DREPO</name>
<comment type="caution">
    <text evidence="4">The sequence shown here is derived from an EMBL/GenBank/DDBJ whole genome shotgun (WGS) entry which is preliminary data.</text>
</comment>
<dbReference type="GO" id="GO:0061630">
    <property type="term" value="F:ubiquitin protein ligase activity"/>
    <property type="evidence" value="ECO:0007669"/>
    <property type="project" value="TreeGrafter"/>
</dbReference>
<dbReference type="InterPro" id="IPR050952">
    <property type="entry name" value="TRIM-NHL_E3_ligases"/>
</dbReference>
<evidence type="ECO:0000256" key="1">
    <source>
        <dbReference type="ARBA" id="ARBA00022737"/>
    </source>
</evidence>
<protein>
    <submittedName>
        <fullName evidence="4">Uncharacterized protein</fullName>
    </submittedName>
</protein>
<dbReference type="PANTHER" id="PTHR24104:SF25">
    <property type="entry name" value="PROTEIN LIN-41"/>
    <property type="match status" value="1"/>
</dbReference>
<accession>A0A9D4EEX2</accession>
<organism evidence="4 5">
    <name type="scientific">Dreissena polymorpha</name>
    <name type="common">Zebra mussel</name>
    <name type="synonym">Mytilus polymorpha</name>
    <dbReference type="NCBI Taxonomy" id="45954"/>
    <lineage>
        <taxon>Eukaryota</taxon>
        <taxon>Metazoa</taxon>
        <taxon>Spiralia</taxon>
        <taxon>Lophotrochozoa</taxon>
        <taxon>Mollusca</taxon>
        <taxon>Bivalvia</taxon>
        <taxon>Autobranchia</taxon>
        <taxon>Heteroconchia</taxon>
        <taxon>Euheterodonta</taxon>
        <taxon>Imparidentia</taxon>
        <taxon>Neoheterodontei</taxon>
        <taxon>Myida</taxon>
        <taxon>Dreissenoidea</taxon>
        <taxon>Dreissenidae</taxon>
        <taxon>Dreissena</taxon>
    </lineage>
</organism>
<dbReference type="GO" id="GO:0008270">
    <property type="term" value="F:zinc ion binding"/>
    <property type="evidence" value="ECO:0007669"/>
    <property type="project" value="UniProtKB-KW"/>
</dbReference>
<feature type="coiled-coil region" evidence="3">
    <location>
        <begin position="5"/>
        <end position="72"/>
    </location>
</feature>
<dbReference type="InterPro" id="IPR011042">
    <property type="entry name" value="6-blade_b-propeller_TolB-like"/>
</dbReference>
<dbReference type="PROSITE" id="PS51125">
    <property type="entry name" value="NHL"/>
    <property type="match status" value="1"/>
</dbReference>
<evidence type="ECO:0000313" key="4">
    <source>
        <dbReference type="EMBL" id="KAH3776940.1"/>
    </source>
</evidence>
<dbReference type="GO" id="GO:0043161">
    <property type="term" value="P:proteasome-mediated ubiquitin-dependent protein catabolic process"/>
    <property type="evidence" value="ECO:0007669"/>
    <property type="project" value="TreeGrafter"/>
</dbReference>
<proteinExistence type="predicted"/>
<evidence type="ECO:0000256" key="3">
    <source>
        <dbReference type="SAM" id="Coils"/>
    </source>
</evidence>
<dbReference type="AlphaFoldDB" id="A0A9D4EEX2"/>
<keyword evidence="5" id="KW-1185">Reference proteome</keyword>
<keyword evidence="3" id="KW-0175">Coiled coil</keyword>
<evidence type="ECO:0000256" key="2">
    <source>
        <dbReference type="PROSITE-ProRule" id="PRU00504"/>
    </source>
</evidence>
<dbReference type="OrthoDB" id="6062767at2759"/>